<proteinExistence type="predicted"/>
<evidence type="ECO:0000313" key="2">
    <source>
        <dbReference type="Proteomes" id="UP001056120"/>
    </source>
</evidence>
<reference evidence="2" key="1">
    <citation type="journal article" date="2022" name="Mol. Ecol. Resour.">
        <title>The genomes of chicory, endive, great burdock and yacon provide insights into Asteraceae palaeo-polyploidization history and plant inulin production.</title>
        <authorList>
            <person name="Fan W."/>
            <person name="Wang S."/>
            <person name="Wang H."/>
            <person name="Wang A."/>
            <person name="Jiang F."/>
            <person name="Liu H."/>
            <person name="Zhao H."/>
            <person name="Xu D."/>
            <person name="Zhang Y."/>
        </authorList>
    </citation>
    <scope>NUCLEOTIDE SEQUENCE [LARGE SCALE GENOMIC DNA]</scope>
    <source>
        <strain evidence="2">cv. Yunnan</strain>
    </source>
</reference>
<protein>
    <submittedName>
        <fullName evidence="1">Uncharacterized protein</fullName>
    </submittedName>
</protein>
<accession>A0ACB9J173</accession>
<reference evidence="1 2" key="2">
    <citation type="journal article" date="2022" name="Mol. Ecol. Resour.">
        <title>The genomes of chicory, endive, great burdock and yacon provide insights into Asteraceae paleo-polyploidization history and plant inulin production.</title>
        <authorList>
            <person name="Fan W."/>
            <person name="Wang S."/>
            <person name="Wang H."/>
            <person name="Wang A."/>
            <person name="Jiang F."/>
            <person name="Liu H."/>
            <person name="Zhao H."/>
            <person name="Xu D."/>
            <person name="Zhang Y."/>
        </authorList>
    </citation>
    <scope>NUCLEOTIDE SEQUENCE [LARGE SCALE GENOMIC DNA]</scope>
    <source>
        <strain evidence="2">cv. Yunnan</strain>
        <tissue evidence="1">Leaves</tissue>
    </source>
</reference>
<organism evidence="1 2">
    <name type="scientific">Smallanthus sonchifolius</name>
    <dbReference type="NCBI Taxonomy" id="185202"/>
    <lineage>
        <taxon>Eukaryota</taxon>
        <taxon>Viridiplantae</taxon>
        <taxon>Streptophyta</taxon>
        <taxon>Embryophyta</taxon>
        <taxon>Tracheophyta</taxon>
        <taxon>Spermatophyta</taxon>
        <taxon>Magnoliopsida</taxon>
        <taxon>eudicotyledons</taxon>
        <taxon>Gunneridae</taxon>
        <taxon>Pentapetalae</taxon>
        <taxon>asterids</taxon>
        <taxon>campanulids</taxon>
        <taxon>Asterales</taxon>
        <taxon>Asteraceae</taxon>
        <taxon>Asteroideae</taxon>
        <taxon>Heliantheae alliance</taxon>
        <taxon>Millerieae</taxon>
        <taxon>Smallanthus</taxon>
    </lineage>
</organism>
<comment type="caution">
    <text evidence="1">The sequence shown here is derived from an EMBL/GenBank/DDBJ whole genome shotgun (WGS) entry which is preliminary data.</text>
</comment>
<evidence type="ECO:0000313" key="1">
    <source>
        <dbReference type="EMBL" id="KAI3813451.1"/>
    </source>
</evidence>
<sequence length="228" mass="24822">MHFQSVFERGRPVAITLGILAVVFSTQKVDHCLQKLFWMWPATSVISRKHGQSKSFCCCLLAVDVLSVSFLFVLGNVVGGVDKSGFEVVYVLSVRGRRCVCCCCKSGCLPRVTTSSLHSICISHSTASLNIAAVADAVSSAIVAVLQYLVRSSKMVLLPSCCSFTSSCKLPVVVFPNVFSLCFCYFPGRKKEVTDKNVLYLPMYLFIRIDDSAITTGSSADITSCLLK</sequence>
<dbReference type="Proteomes" id="UP001056120">
    <property type="component" value="Linkage Group LG06"/>
</dbReference>
<dbReference type="EMBL" id="CM042023">
    <property type="protein sequence ID" value="KAI3813451.1"/>
    <property type="molecule type" value="Genomic_DNA"/>
</dbReference>
<gene>
    <name evidence="1" type="ORF">L1987_18176</name>
</gene>
<name>A0ACB9J173_9ASTR</name>
<keyword evidence="2" id="KW-1185">Reference proteome</keyword>